<evidence type="ECO:0000256" key="1">
    <source>
        <dbReference type="SAM" id="SignalP"/>
    </source>
</evidence>
<sequence length="275" mass="28666">MSTRTWTVGRSVFFTGAALAAAVLVDQIVGCMSAPAQARDRRNTVVLASDAVPATPDDLIVQMSQAAGVIFVGHVVQVRPPRTGFSGSPEAAAEGVVEVDFAVDQAVRGPAQGSVYTLREWGGLWAGGTGRYRIGQRLLVLLRASDSAGLSSPVHGTEGLIPLRGGGQPPGPDDGSSPASQWMVDIRWLQAQTLRSQIVFGVPGRGSIPIRGGRGPRSEAYSAIKPLALQNDTPLLVHALPGPWVKQEPLVAQAEPLSHVLALCASSTGSQDASK</sequence>
<feature type="signal peptide" evidence="1">
    <location>
        <begin position="1"/>
        <end position="20"/>
    </location>
</feature>
<name>A0A7W7ZG45_9BACT</name>
<organism evidence="2 3">
    <name type="scientific">Granulicella aggregans</name>
    <dbReference type="NCBI Taxonomy" id="474949"/>
    <lineage>
        <taxon>Bacteria</taxon>
        <taxon>Pseudomonadati</taxon>
        <taxon>Acidobacteriota</taxon>
        <taxon>Terriglobia</taxon>
        <taxon>Terriglobales</taxon>
        <taxon>Acidobacteriaceae</taxon>
        <taxon>Granulicella</taxon>
    </lineage>
</organism>
<protein>
    <submittedName>
        <fullName evidence="2">Uncharacterized protein</fullName>
    </submittedName>
</protein>
<dbReference type="AlphaFoldDB" id="A0A7W7ZG45"/>
<reference evidence="2 3" key="1">
    <citation type="submission" date="2020-08" db="EMBL/GenBank/DDBJ databases">
        <title>Genomic Encyclopedia of Type Strains, Phase IV (KMG-V): Genome sequencing to study the core and pangenomes of soil and plant-associated prokaryotes.</title>
        <authorList>
            <person name="Whitman W."/>
        </authorList>
    </citation>
    <scope>NUCLEOTIDE SEQUENCE [LARGE SCALE GENOMIC DNA]</scope>
    <source>
        <strain evidence="2 3">M8UP14</strain>
    </source>
</reference>
<keyword evidence="3" id="KW-1185">Reference proteome</keyword>
<gene>
    <name evidence="2" type="ORF">HDF16_003360</name>
</gene>
<evidence type="ECO:0000313" key="3">
    <source>
        <dbReference type="Proteomes" id="UP000540989"/>
    </source>
</evidence>
<comment type="caution">
    <text evidence="2">The sequence shown here is derived from an EMBL/GenBank/DDBJ whole genome shotgun (WGS) entry which is preliminary data.</text>
</comment>
<accession>A0A7W7ZG45</accession>
<proteinExistence type="predicted"/>
<dbReference type="RefSeq" id="WP_184218593.1">
    <property type="nucleotide sequence ID" value="NZ_JACHIP010000004.1"/>
</dbReference>
<dbReference type="EMBL" id="JACHIP010000004">
    <property type="protein sequence ID" value="MBB5058646.1"/>
    <property type="molecule type" value="Genomic_DNA"/>
</dbReference>
<dbReference type="Proteomes" id="UP000540989">
    <property type="component" value="Unassembled WGS sequence"/>
</dbReference>
<evidence type="ECO:0000313" key="2">
    <source>
        <dbReference type="EMBL" id="MBB5058646.1"/>
    </source>
</evidence>
<keyword evidence="1" id="KW-0732">Signal</keyword>
<feature type="chain" id="PRO_5030517884" evidence="1">
    <location>
        <begin position="21"/>
        <end position="275"/>
    </location>
</feature>